<dbReference type="InterPro" id="IPR031989">
    <property type="entry name" value="DUF5067"/>
</dbReference>
<dbReference type="Proteomes" id="UP000285897">
    <property type="component" value="Unassembled WGS sequence"/>
</dbReference>
<evidence type="ECO:0000313" key="9">
    <source>
        <dbReference type="Proteomes" id="UP000285897"/>
    </source>
</evidence>
<evidence type="ECO:0000256" key="2">
    <source>
        <dbReference type="SAM" id="SignalP"/>
    </source>
</evidence>
<dbReference type="AlphaFoldDB" id="A0A415L5E3"/>
<dbReference type="Pfam" id="PF16729">
    <property type="entry name" value="DUF5067"/>
    <property type="match status" value="1"/>
</dbReference>
<dbReference type="Proteomes" id="UP000284024">
    <property type="component" value="Unassembled WGS sequence"/>
</dbReference>
<dbReference type="RefSeq" id="WP_022388272.1">
    <property type="nucleotide sequence ID" value="NZ_JBCJBY010000009.1"/>
</dbReference>
<dbReference type="EMBL" id="QRHZ01000003">
    <property type="protein sequence ID" value="RHG17727.1"/>
    <property type="molecule type" value="Genomic_DNA"/>
</dbReference>
<feature type="domain" description="DUF5067" evidence="3">
    <location>
        <begin position="183"/>
        <end position="299"/>
    </location>
</feature>
<feature type="chain" id="PRO_5033419385" evidence="2">
    <location>
        <begin position="23"/>
        <end position="315"/>
    </location>
</feature>
<dbReference type="Proteomes" id="UP000284220">
    <property type="component" value="Unassembled WGS sequence"/>
</dbReference>
<protein>
    <submittedName>
        <fullName evidence="6">DUF5067 domain-containing protein</fullName>
    </submittedName>
</protein>
<keyword evidence="1 2" id="KW-0732">Signal</keyword>
<evidence type="ECO:0000256" key="1">
    <source>
        <dbReference type="ARBA" id="ARBA00022729"/>
    </source>
</evidence>
<reference evidence="7 8" key="1">
    <citation type="submission" date="2018-08" db="EMBL/GenBank/DDBJ databases">
        <title>A genome reference for cultivated species of the human gut microbiota.</title>
        <authorList>
            <person name="Zou Y."/>
            <person name="Xue W."/>
            <person name="Luo G."/>
        </authorList>
    </citation>
    <scope>NUCLEOTIDE SEQUENCE [LARGE SCALE GENOMIC DNA]</scope>
    <source>
        <strain evidence="6 9">AF37-6AC</strain>
        <strain evidence="5 7">AM18-2AC</strain>
        <strain evidence="4 8">AM22-9LB</strain>
    </source>
</reference>
<dbReference type="Gene3D" id="2.60.40.1240">
    <property type="match status" value="1"/>
</dbReference>
<evidence type="ECO:0000313" key="8">
    <source>
        <dbReference type="Proteomes" id="UP000284220"/>
    </source>
</evidence>
<feature type="signal peptide" evidence="2">
    <location>
        <begin position="1"/>
        <end position="22"/>
    </location>
</feature>
<comment type="caution">
    <text evidence="6">The sequence shown here is derived from an EMBL/GenBank/DDBJ whole genome shotgun (WGS) entry which is preliminary data.</text>
</comment>
<evidence type="ECO:0000313" key="4">
    <source>
        <dbReference type="EMBL" id="RHG17727.1"/>
    </source>
</evidence>
<evidence type="ECO:0000313" key="6">
    <source>
        <dbReference type="EMBL" id="RHL43718.1"/>
    </source>
</evidence>
<dbReference type="InterPro" id="IPR029050">
    <property type="entry name" value="Immunoprotect_excell_Ig-like"/>
</dbReference>
<evidence type="ECO:0000313" key="7">
    <source>
        <dbReference type="Proteomes" id="UP000284024"/>
    </source>
</evidence>
<organism evidence="6 9">
    <name type="scientific">Blautia obeum</name>
    <dbReference type="NCBI Taxonomy" id="40520"/>
    <lineage>
        <taxon>Bacteria</taxon>
        <taxon>Bacillati</taxon>
        <taxon>Bacillota</taxon>
        <taxon>Clostridia</taxon>
        <taxon>Lachnospirales</taxon>
        <taxon>Lachnospiraceae</taxon>
        <taxon>Blautia</taxon>
    </lineage>
</organism>
<dbReference type="EMBL" id="QROS01000016">
    <property type="protein sequence ID" value="RHL43718.1"/>
    <property type="molecule type" value="Genomic_DNA"/>
</dbReference>
<sequence length="315" mass="34878">MKKKLLCAILAGTMILSVPVYAKDLSVTVPSYVTDAGLSDFPDSQESSTADDGSMVYTLNKDQQKKWKEYLKSSLDAAIKDVLSDKETYPNIEDMTYNDDMTKFNINISSADNMTMSEAFVGYLPLFFAPLYQEVNGIDEDKVDYKIISTDSSTGDKYESDYKQNKADWDSSFFSNSSTVSSDTQNSSGENVDAIAFESDSSSLKYTGFETMPYDSSSTDTLGVVKFNFSNKNDSPVDAASQYSIKAYQNGIELEWYDGTGNAACDNTYKTILKDASLEVGFAFMLQDTQSPITVYAYDGYMGDAPCQIQEIKIQ</sequence>
<accession>A0A415L5E3</accession>
<proteinExistence type="predicted"/>
<evidence type="ECO:0000313" key="5">
    <source>
        <dbReference type="EMBL" id="RHH19567.1"/>
    </source>
</evidence>
<evidence type="ECO:0000259" key="3">
    <source>
        <dbReference type="Pfam" id="PF16729"/>
    </source>
</evidence>
<gene>
    <name evidence="6" type="ORF">DW021_15495</name>
    <name evidence="5" type="ORF">DW222_08320</name>
    <name evidence="4" type="ORF">DW272_06705</name>
</gene>
<dbReference type="EMBL" id="QRJH01000003">
    <property type="protein sequence ID" value="RHH19567.1"/>
    <property type="molecule type" value="Genomic_DNA"/>
</dbReference>
<name>A0A415L5E3_9FIRM</name>